<proteinExistence type="inferred from homology"/>
<dbReference type="NCBIfam" id="TIGR00974">
    <property type="entry name" value="3a0107s02c"/>
    <property type="match status" value="1"/>
</dbReference>
<feature type="compositionally biased region" description="Basic and acidic residues" evidence="11">
    <location>
        <begin position="391"/>
        <end position="408"/>
    </location>
</feature>
<feature type="transmembrane region" description="Helical" evidence="10">
    <location>
        <begin position="82"/>
        <end position="106"/>
    </location>
</feature>
<feature type="transmembrane region" description="Helical" evidence="10">
    <location>
        <begin position="144"/>
        <end position="165"/>
    </location>
</feature>
<evidence type="ECO:0000256" key="11">
    <source>
        <dbReference type="SAM" id="MobiDB-lite"/>
    </source>
</evidence>
<comment type="similarity">
    <text evidence="3 10">Belongs to the binding-protein-dependent transport system permease family. CysTW subfamily.</text>
</comment>
<keyword evidence="9 10" id="KW-0472">Membrane</keyword>
<keyword evidence="4" id="KW-0813">Transport</keyword>
<keyword evidence="6" id="KW-0592">Phosphate transport</keyword>
<dbReference type="RefSeq" id="WP_184836910.1">
    <property type="nucleotide sequence ID" value="NZ_JACHMN010000002.1"/>
</dbReference>
<dbReference type="CDD" id="cd06261">
    <property type="entry name" value="TM_PBP2"/>
    <property type="match status" value="1"/>
</dbReference>
<keyword evidence="14" id="KW-1185">Reference proteome</keyword>
<evidence type="ECO:0000313" key="14">
    <source>
        <dbReference type="Proteomes" id="UP000587527"/>
    </source>
</evidence>
<feature type="transmembrane region" description="Helical" evidence="10">
    <location>
        <begin position="46"/>
        <end position="70"/>
    </location>
</feature>
<evidence type="ECO:0000256" key="5">
    <source>
        <dbReference type="ARBA" id="ARBA00022475"/>
    </source>
</evidence>
<feature type="transmembrane region" description="Helical" evidence="10">
    <location>
        <begin position="21"/>
        <end position="40"/>
    </location>
</feature>
<dbReference type="SUPFAM" id="SSF161098">
    <property type="entry name" value="MetI-like"/>
    <property type="match status" value="1"/>
</dbReference>
<evidence type="ECO:0000313" key="13">
    <source>
        <dbReference type="EMBL" id="MBB5869917.1"/>
    </source>
</evidence>
<dbReference type="Proteomes" id="UP000587527">
    <property type="component" value="Unassembled WGS sequence"/>
</dbReference>
<feature type="domain" description="ABC transmembrane type-1" evidence="12">
    <location>
        <begin position="140"/>
        <end position="343"/>
    </location>
</feature>
<dbReference type="InterPro" id="IPR000515">
    <property type="entry name" value="MetI-like"/>
</dbReference>
<evidence type="ECO:0000256" key="8">
    <source>
        <dbReference type="ARBA" id="ARBA00022989"/>
    </source>
</evidence>
<comment type="function">
    <text evidence="1">Part of the binding-protein-dependent transport system for phosphate; probably responsible for the translocation of the substrate across the membrane.</text>
</comment>
<comment type="subcellular location">
    <subcellularLocation>
        <location evidence="2 10">Cell membrane</location>
        <topology evidence="2 10">Multi-pass membrane protein</topology>
    </subcellularLocation>
</comment>
<evidence type="ECO:0000256" key="1">
    <source>
        <dbReference type="ARBA" id="ARBA00003510"/>
    </source>
</evidence>
<gene>
    <name evidence="13" type="ORF">F4553_003296</name>
</gene>
<reference evidence="13 14" key="1">
    <citation type="submission" date="2020-08" db="EMBL/GenBank/DDBJ databases">
        <title>Sequencing the genomes of 1000 actinobacteria strains.</title>
        <authorList>
            <person name="Klenk H.-P."/>
        </authorList>
    </citation>
    <scope>NUCLEOTIDE SEQUENCE [LARGE SCALE GENOMIC DNA]</scope>
    <source>
        <strain evidence="13 14">DSM 45362</strain>
    </source>
</reference>
<feature type="transmembrane region" description="Helical" evidence="10">
    <location>
        <begin position="211"/>
        <end position="232"/>
    </location>
</feature>
<dbReference type="Pfam" id="PF00528">
    <property type="entry name" value="BPD_transp_1"/>
    <property type="match status" value="1"/>
</dbReference>
<dbReference type="Gene3D" id="1.10.3720.10">
    <property type="entry name" value="MetI-like"/>
    <property type="match status" value="1"/>
</dbReference>
<evidence type="ECO:0000259" key="12">
    <source>
        <dbReference type="PROSITE" id="PS50928"/>
    </source>
</evidence>
<dbReference type="AlphaFoldDB" id="A0A841BLF2"/>
<feature type="region of interest" description="Disordered" evidence="11">
    <location>
        <begin position="375"/>
        <end position="408"/>
    </location>
</feature>
<evidence type="ECO:0000256" key="6">
    <source>
        <dbReference type="ARBA" id="ARBA00022592"/>
    </source>
</evidence>
<comment type="caution">
    <text evidence="13">The sequence shown here is derived from an EMBL/GenBank/DDBJ whole genome shotgun (WGS) entry which is preliminary data.</text>
</comment>
<dbReference type="GO" id="GO:0005315">
    <property type="term" value="F:phosphate transmembrane transporter activity"/>
    <property type="evidence" value="ECO:0007669"/>
    <property type="project" value="InterPro"/>
</dbReference>
<dbReference type="PROSITE" id="PS50928">
    <property type="entry name" value="ABC_TM1"/>
    <property type="match status" value="1"/>
</dbReference>
<dbReference type="PANTHER" id="PTHR42922:SF1">
    <property type="entry name" value="PHOSPHATE TRANSPORT SYSTEM PERMEASE PROTEIN PSTA"/>
    <property type="match status" value="1"/>
</dbReference>
<dbReference type="InterPro" id="IPR035906">
    <property type="entry name" value="MetI-like_sf"/>
</dbReference>
<protein>
    <recommendedName>
        <fullName evidence="10">Phosphate transport system permease protein PstA</fullName>
    </recommendedName>
</protein>
<name>A0A841BLF2_9ACTN</name>
<dbReference type="EMBL" id="JACHMN010000002">
    <property type="protein sequence ID" value="MBB5869917.1"/>
    <property type="molecule type" value="Genomic_DNA"/>
</dbReference>
<keyword evidence="8 10" id="KW-1133">Transmembrane helix</keyword>
<accession>A0A841BLF2</accession>
<keyword evidence="5 10" id="KW-1003">Cell membrane</keyword>
<evidence type="ECO:0000256" key="10">
    <source>
        <dbReference type="RuleBase" id="RU363043"/>
    </source>
</evidence>
<evidence type="ECO:0000256" key="9">
    <source>
        <dbReference type="ARBA" id="ARBA00023136"/>
    </source>
</evidence>
<dbReference type="GO" id="GO:0005886">
    <property type="term" value="C:plasma membrane"/>
    <property type="evidence" value="ECO:0007669"/>
    <property type="project" value="UniProtKB-SubCell"/>
</dbReference>
<organism evidence="13 14">
    <name type="scientific">Allocatelliglobosispora scoriae</name>
    <dbReference type="NCBI Taxonomy" id="643052"/>
    <lineage>
        <taxon>Bacteria</taxon>
        <taxon>Bacillati</taxon>
        <taxon>Actinomycetota</taxon>
        <taxon>Actinomycetes</taxon>
        <taxon>Micromonosporales</taxon>
        <taxon>Micromonosporaceae</taxon>
        <taxon>Allocatelliglobosispora</taxon>
    </lineage>
</organism>
<sequence length="408" mass="43658">MSQQHAVPEVRRNTTTLRSSDIWALLGAITGALSLSWLIYTEFAPFTGVVGFVVIAWVIFLGFYATLVFFDERGPAVRDRIASVAVHGLAATVLLALGFVVVYTFINGWHALAHLNFFTEDMSRASSEQGLDEGGMLHAVAGTLIQAGIALAITVPLGLLCAVFLNEIPGRFSRFVRTIVEAMTALPSIVAGLFIYATLIIGLGIPKSGLAAALAIGLMMLPIIIRASDVVLRLVPGTLKEASYALGSGQWRTVWHVTLPTARSGLTTAIILGTARGVGETSPVLLTAGFASSLNLNPLDQPMTSLPLATFNYIKFPQEVMHARAFGAAALLMVVVLVLFVVARMLGGRAPGQLTRRQEHRRVLRSLRDAERFADRADRADRTGAAPAAHTDSDAARAEPAAEIKEHV</sequence>
<keyword evidence="7 10" id="KW-0812">Transmembrane</keyword>
<evidence type="ECO:0000256" key="7">
    <source>
        <dbReference type="ARBA" id="ARBA00022692"/>
    </source>
</evidence>
<evidence type="ECO:0000256" key="2">
    <source>
        <dbReference type="ARBA" id="ARBA00004651"/>
    </source>
</evidence>
<feature type="transmembrane region" description="Helical" evidence="10">
    <location>
        <begin position="325"/>
        <end position="347"/>
    </location>
</feature>
<evidence type="ECO:0000256" key="3">
    <source>
        <dbReference type="ARBA" id="ARBA00007069"/>
    </source>
</evidence>
<dbReference type="InterPro" id="IPR051408">
    <property type="entry name" value="Phosphate_transprt_permease"/>
</dbReference>
<dbReference type="PANTHER" id="PTHR42922">
    <property type="entry name" value="PHOSPHATE TRANSPORT SYSTEM PERMEASE PROTEIN PSTA"/>
    <property type="match status" value="1"/>
</dbReference>
<dbReference type="GO" id="GO:0035435">
    <property type="term" value="P:phosphate ion transmembrane transport"/>
    <property type="evidence" value="ECO:0007669"/>
    <property type="project" value="InterPro"/>
</dbReference>
<evidence type="ECO:0000256" key="4">
    <source>
        <dbReference type="ARBA" id="ARBA00022448"/>
    </source>
</evidence>
<dbReference type="InterPro" id="IPR005672">
    <property type="entry name" value="Phosphate_PstA"/>
</dbReference>
<feature type="transmembrane region" description="Helical" evidence="10">
    <location>
        <begin position="185"/>
        <end position="205"/>
    </location>
</feature>